<keyword evidence="4 5" id="KW-0274">FAD</keyword>
<dbReference type="Pfam" id="PF02771">
    <property type="entry name" value="Acyl-CoA_dh_N"/>
    <property type="match status" value="1"/>
</dbReference>
<feature type="domain" description="Acyl-CoA dehydrogenase/oxidase C-terminal" evidence="6">
    <location>
        <begin position="230"/>
        <end position="373"/>
    </location>
</feature>
<protein>
    <submittedName>
        <fullName evidence="9">Acyl-CoA dehydrogenase family protein</fullName>
    </submittedName>
</protein>
<dbReference type="InterPro" id="IPR009075">
    <property type="entry name" value="AcylCo_DH/oxidase_C"/>
</dbReference>
<evidence type="ECO:0000256" key="3">
    <source>
        <dbReference type="ARBA" id="ARBA00022630"/>
    </source>
</evidence>
<dbReference type="InterPro" id="IPR006091">
    <property type="entry name" value="Acyl-CoA_Oxase/DH_mid-dom"/>
</dbReference>
<dbReference type="Gene3D" id="1.10.540.10">
    <property type="entry name" value="Acyl-CoA dehydrogenase/oxidase, N-terminal domain"/>
    <property type="match status" value="1"/>
</dbReference>
<dbReference type="InterPro" id="IPR037069">
    <property type="entry name" value="AcylCoA_DH/ox_N_sf"/>
</dbReference>
<dbReference type="PANTHER" id="PTHR43884">
    <property type="entry name" value="ACYL-COA DEHYDROGENASE"/>
    <property type="match status" value="1"/>
</dbReference>
<keyword evidence="10" id="KW-1185">Reference proteome</keyword>
<keyword evidence="3 5" id="KW-0285">Flavoprotein</keyword>
<accession>A0ABY3YKY5</accession>
<keyword evidence="5" id="KW-0560">Oxidoreductase</keyword>
<feature type="domain" description="Acyl-CoA dehydrogenase/oxidase N-terminal" evidence="8">
    <location>
        <begin position="9"/>
        <end position="119"/>
    </location>
</feature>
<dbReference type="InterPro" id="IPR046373">
    <property type="entry name" value="Acyl-CoA_Oxase/DH_mid-dom_sf"/>
</dbReference>
<evidence type="ECO:0000259" key="6">
    <source>
        <dbReference type="Pfam" id="PF00441"/>
    </source>
</evidence>
<dbReference type="InterPro" id="IPR036250">
    <property type="entry name" value="AcylCo_DH-like_C"/>
</dbReference>
<comment type="similarity">
    <text evidence="2 5">Belongs to the acyl-CoA dehydrogenase family.</text>
</comment>
<gene>
    <name evidence="9" type="ORF">MQE36_14650</name>
</gene>
<dbReference type="Gene3D" id="2.40.110.10">
    <property type="entry name" value="Butyryl-CoA Dehydrogenase, subunit A, domain 2"/>
    <property type="match status" value="1"/>
</dbReference>
<evidence type="ECO:0000313" key="10">
    <source>
        <dbReference type="Proteomes" id="UP000829476"/>
    </source>
</evidence>
<evidence type="ECO:0000256" key="5">
    <source>
        <dbReference type="RuleBase" id="RU362125"/>
    </source>
</evidence>
<dbReference type="Pfam" id="PF00441">
    <property type="entry name" value="Acyl-CoA_dh_1"/>
    <property type="match status" value="1"/>
</dbReference>
<dbReference type="InterPro" id="IPR013786">
    <property type="entry name" value="AcylCoA_DH/ox_N"/>
</dbReference>
<dbReference type="Gene3D" id="1.20.140.10">
    <property type="entry name" value="Butyryl-CoA Dehydrogenase, subunit A, domain 3"/>
    <property type="match status" value="1"/>
</dbReference>
<evidence type="ECO:0000259" key="7">
    <source>
        <dbReference type="Pfam" id="PF02770"/>
    </source>
</evidence>
<evidence type="ECO:0000256" key="4">
    <source>
        <dbReference type="ARBA" id="ARBA00022827"/>
    </source>
</evidence>
<dbReference type="InterPro" id="IPR009100">
    <property type="entry name" value="AcylCoA_DH/oxidase_NM_dom_sf"/>
</dbReference>
<dbReference type="Pfam" id="PF02770">
    <property type="entry name" value="Acyl-CoA_dh_M"/>
    <property type="match status" value="1"/>
</dbReference>
<sequence length="380" mass="41597">MNYNFILSPELKSKQSEFRQFVNEYIKPTAFLTDQDQYISKDVLSSIIKKGFWGTEIQSDFGGANFDMITYGLLSEEIGRGCSNVRNLLGVQGMVSVALSKWGTLEQKQKWLTKMASGKILTAFALTEPDTGSDALSISTSAMKRGNSFVINGKKKWISFAQNANLFLLFAQVQGQAGAFLIERNTPGLTVKPINNLLGFRGSGLGEITLKNCEVPEGNLVGRIGFGISHVANYGLVHGRYSTAFGCVGLAQACLEESMQYSSVRKQFGKPIAKHQLIQQMLADMMTEICAARSLCLRAGSLKEMGDLNSVLETSMAKYFSSKIANNAANNAVQIHGANGCSSNLPVQRYLRDSKIMEIVEGSSQIQQQLIARYGAMKLK</sequence>
<dbReference type="EMBL" id="CP094326">
    <property type="protein sequence ID" value="UNY98312.1"/>
    <property type="molecule type" value="Genomic_DNA"/>
</dbReference>
<evidence type="ECO:0000313" key="9">
    <source>
        <dbReference type="EMBL" id="UNY98312.1"/>
    </source>
</evidence>
<reference evidence="9 10" key="1">
    <citation type="journal article" date="2018" name="Int. J. Syst. Evol. Microbiol.">
        <title>Zhouia spongiae sp. nov., isolated from a marine sponge.</title>
        <authorList>
            <person name="Zhuang L."/>
            <person name="Lin B."/>
            <person name="Qin F."/>
            <person name="Luo L."/>
        </authorList>
    </citation>
    <scope>NUCLEOTIDE SEQUENCE [LARGE SCALE GENOMIC DNA]</scope>
    <source>
        <strain evidence="9 10">HN-Y44</strain>
    </source>
</reference>
<name>A0ABY3YKY5_9FLAO</name>
<organism evidence="9 10">
    <name type="scientific">Zhouia spongiae</name>
    <dbReference type="NCBI Taxonomy" id="2202721"/>
    <lineage>
        <taxon>Bacteria</taxon>
        <taxon>Pseudomonadati</taxon>
        <taxon>Bacteroidota</taxon>
        <taxon>Flavobacteriia</taxon>
        <taxon>Flavobacteriales</taxon>
        <taxon>Flavobacteriaceae</taxon>
        <taxon>Zhouia</taxon>
    </lineage>
</organism>
<dbReference type="PANTHER" id="PTHR43884:SF12">
    <property type="entry name" value="ISOVALERYL-COA DEHYDROGENASE, MITOCHONDRIAL-RELATED"/>
    <property type="match status" value="1"/>
</dbReference>
<evidence type="ECO:0000256" key="2">
    <source>
        <dbReference type="ARBA" id="ARBA00009347"/>
    </source>
</evidence>
<feature type="domain" description="Acyl-CoA oxidase/dehydrogenase middle" evidence="7">
    <location>
        <begin position="123"/>
        <end position="213"/>
    </location>
</feature>
<comment type="cofactor">
    <cofactor evidence="1 5">
        <name>FAD</name>
        <dbReference type="ChEBI" id="CHEBI:57692"/>
    </cofactor>
</comment>
<dbReference type="RefSeq" id="WP_242936719.1">
    <property type="nucleotide sequence ID" value="NZ_CP094326.1"/>
</dbReference>
<evidence type="ECO:0000259" key="8">
    <source>
        <dbReference type="Pfam" id="PF02771"/>
    </source>
</evidence>
<dbReference type="SUPFAM" id="SSF56645">
    <property type="entry name" value="Acyl-CoA dehydrogenase NM domain-like"/>
    <property type="match status" value="1"/>
</dbReference>
<dbReference type="Proteomes" id="UP000829476">
    <property type="component" value="Chromosome"/>
</dbReference>
<evidence type="ECO:0000256" key="1">
    <source>
        <dbReference type="ARBA" id="ARBA00001974"/>
    </source>
</evidence>
<dbReference type="SUPFAM" id="SSF47203">
    <property type="entry name" value="Acyl-CoA dehydrogenase C-terminal domain-like"/>
    <property type="match status" value="1"/>
</dbReference>
<proteinExistence type="inferred from homology"/>